<sequence length="268" mass="30904">MKTRRMKNLFYTLFAALLFTTSNAGAQRLHDDNTISWLSSQNTIYLSKKVSLALEYQWRREGVFQSWQQSLARGGVQYHFKNGVSVLGGYAYVITYPYGDYPAGPYTIPEHRIFEQLVWNDNSHGRLMINHRLRLEQRLVGKVNQKAAAYDVDGSNYLNRVRYQLRVTYPLNNKKLEDKTWYLAAFDELFVGFGSNVNQNIFDQNRIGILAGYQFNKNFRVDAGYLNQTVQQGALVGGKQVYQYNNGLLVTAYYTKPAREKKVVEGSK</sequence>
<gene>
    <name evidence="2" type="ORF">CJD36_013420</name>
</gene>
<organism evidence="2 3">
    <name type="scientific">Flavipsychrobacter stenotrophus</name>
    <dbReference type="NCBI Taxonomy" id="2077091"/>
    <lineage>
        <taxon>Bacteria</taxon>
        <taxon>Pseudomonadati</taxon>
        <taxon>Bacteroidota</taxon>
        <taxon>Chitinophagia</taxon>
        <taxon>Chitinophagales</taxon>
        <taxon>Chitinophagaceae</taxon>
        <taxon>Flavipsychrobacter</taxon>
    </lineage>
</organism>
<comment type="caution">
    <text evidence="2">The sequence shown here is derived from an EMBL/GenBank/DDBJ whole genome shotgun (WGS) entry which is preliminary data.</text>
</comment>
<proteinExistence type="predicted"/>
<dbReference type="AlphaFoldDB" id="A0A2S7SW55"/>
<protein>
    <submittedName>
        <fullName evidence="2">DUF2490 domain-containing protein</fullName>
    </submittedName>
</protein>
<evidence type="ECO:0000256" key="1">
    <source>
        <dbReference type="SAM" id="SignalP"/>
    </source>
</evidence>
<dbReference type="InterPro" id="IPR019619">
    <property type="entry name" value="DUF2490"/>
</dbReference>
<keyword evidence="3" id="KW-1185">Reference proteome</keyword>
<keyword evidence="1" id="KW-0732">Signal</keyword>
<dbReference type="EMBL" id="PPSL01000003">
    <property type="protein sequence ID" value="PQJ10964.1"/>
    <property type="molecule type" value="Genomic_DNA"/>
</dbReference>
<evidence type="ECO:0000313" key="2">
    <source>
        <dbReference type="EMBL" id="PQJ10964.1"/>
    </source>
</evidence>
<dbReference type="Pfam" id="PF10677">
    <property type="entry name" value="DUF2490"/>
    <property type="match status" value="1"/>
</dbReference>
<feature type="chain" id="PRO_5015460317" evidence="1">
    <location>
        <begin position="27"/>
        <end position="268"/>
    </location>
</feature>
<reference evidence="2 3" key="1">
    <citation type="submission" date="2018-01" db="EMBL/GenBank/DDBJ databases">
        <title>A novel member of the phylum Bacteroidetes isolated from glacier ice.</title>
        <authorList>
            <person name="Liu Q."/>
            <person name="Xin Y.-H."/>
        </authorList>
    </citation>
    <scope>NUCLEOTIDE SEQUENCE [LARGE SCALE GENOMIC DNA]</scope>
    <source>
        <strain evidence="2 3">RB1R16</strain>
    </source>
</reference>
<accession>A0A2S7SW55</accession>
<dbReference type="Proteomes" id="UP000239872">
    <property type="component" value="Unassembled WGS sequence"/>
</dbReference>
<feature type="signal peptide" evidence="1">
    <location>
        <begin position="1"/>
        <end position="26"/>
    </location>
</feature>
<evidence type="ECO:0000313" key="3">
    <source>
        <dbReference type="Proteomes" id="UP000239872"/>
    </source>
</evidence>
<name>A0A2S7SW55_9BACT</name>